<keyword evidence="6" id="KW-0662">Pyridine nucleotide biosynthesis</keyword>
<dbReference type="InterPro" id="IPR022412">
    <property type="entry name" value="Quinolinate_PRibosylTrfase_N"/>
</dbReference>
<dbReference type="UniPathway" id="UPA00253">
    <property type="reaction ID" value="UER00331"/>
</dbReference>
<dbReference type="PANTHER" id="PTHR32179">
    <property type="entry name" value="NICOTINATE-NUCLEOTIDE PYROPHOSPHORYLASE [CARBOXYLATING]"/>
    <property type="match status" value="1"/>
</dbReference>
<gene>
    <name evidence="14" type="ORF">MNBD_GAMMA17-1123</name>
</gene>
<evidence type="ECO:0000256" key="2">
    <source>
        <dbReference type="ARBA" id="ARBA00004893"/>
    </source>
</evidence>
<dbReference type="Pfam" id="PF01729">
    <property type="entry name" value="QRPTase_C"/>
    <property type="match status" value="1"/>
</dbReference>
<dbReference type="EMBL" id="UOFQ01000130">
    <property type="protein sequence ID" value="VAW89318.1"/>
    <property type="molecule type" value="Genomic_DNA"/>
</dbReference>
<dbReference type="InterPro" id="IPR027277">
    <property type="entry name" value="NadC/ModD"/>
</dbReference>
<evidence type="ECO:0000256" key="10">
    <source>
        <dbReference type="ARBA" id="ARBA00047445"/>
    </source>
</evidence>
<comment type="function">
    <text evidence="1">Involved in the catabolism of quinolinic acid (QA).</text>
</comment>
<comment type="pathway">
    <text evidence="2">Cofactor biosynthesis; NAD(+) biosynthesis; nicotinate D-ribonucleotide from quinolinate: step 1/1.</text>
</comment>
<dbReference type="GO" id="GO:0005737">
    <property type="term" value="C:cytoplasm"/>
    <property type="evidence" value="ECO:0007669"/>
    <property type="project" value="TreeGrafter"/>
</dbReference>
<dbReference type="PIRSF" id="PIRSF006250">
    <property type="entry name" value="NadC_ModD"/>
    <property type="match status" value="1"/>
</dbReference>
<organism evidence="14">
    <name type="scientific">hydrothermal vent metagenome</name>
    <dbReference type="NCBI Taxonomy" id="652676"/>
    <lineage>
        <taxon>unclassified sequences</taxon>
        <taxon>metagenomes</taxon>
        <taxon>ecological metagenomes</taxon>
    </lineage>
</organism>
<proteinExistence type="inferred from homology"/>
<dbReference type="InterPro" id="IPR036068">
    <property type="entry name" value="Nicotinate_pribotase-like_C"/>
</dbReference>
<accession>A0A3B0Z7G2</accession>
<dbReference type="FunFam" id="3.90.1170.20:FF:000001">
    <property type="entry name" value="Nicotinate-nucleotide diphosphorylase (Carboxylating)"/>
    <property type="match status" value="1"/>
</dbReference>
<comment type="subunit">
    <text evidence="4">Hexamer formed by 3 homodimers.</text>
</comment>
<evidence type="ECO:0000256" key="8">
    <source>
        <dbReference type="ARBA" id="ARBA00022679"/>
    </source>
</evidence>
<dbReference type="GO" id="GO:0034213">
    <property type="term" value="P:quinolinate catabolic process"/>
    <property type="evidence" value="ECO:0007669"/>
    <property type="project" value="TreeGrafter"/>
</dbReference>
<dbReference type="AlphaFoldDB" id="A0A3B0Z7G2"/>
<sequence>MAILTLPSDIKKTVKAALKEDIGKGDITASLIPPQTIATATVITRETAVLCGREWFTETMLQLSDGISISWQVQDGDRVNENQTLCTIQGPARAILSAERVALNFLQLLSGIATESRRYADRVKGLKTAIRDTRKTIPGLRLAQKYAVRCGGCENHRIGLYDGVLIKENHILACGSITRAVEQIRASHPKMQIEVEVENLEEFHEALAAKADMLLLDNFDRAMLQRAVILNKGQAKLEASGGVTFNEIRGLAESGIDYIAIGTLTKNIQSIDLSMRFTTNT</sequence>
<comment type="similarity">
    <text evidence="3">Belongs to the NadC/ModD family.</text>
</comment>
<dbReference type="Pfam" id="PF02749">
    <property type="entry name" value="QRPTase_N"/>
    <property type="match status" value="1"/>
</dbReference>
<evidence type="ECO:0000256" key="3">
    <source>
        <dbReference type="ARBA" id="ARBA00009400"/>
    </source>
</evidence>
<protein>
    <recommendedName>
        <fullName evidence="11">Probable nicotinate-nucleotide pyrophosphorylase [carboxylating]</fullName>
        <ecNumber evidence="5">2.4.2.19</ecNumber>
    </recommendedName>
    <alternativeName>
        <fullName evidence="9">Quinolinate phosphoribosyltransferase [decarboxylating]</fullName>
    </alternativeName>
</protein>
<evidence type="ECO:0000256" key="11">
    <source>
        <dbReference type="ARBA" id="ARBA00069173"/>
    </source>
</evidence>
<keyword evidence="8 14" id="KW-0808">Transferase</keyword>
<dbReference type="InterPro" id="IPR037128">
    <property type="entry name" value="Quinolinate_PRibosylTase_N_sf"/>
</dbReference>
<evidence type="ECO:0000256" key="1">
    <source>
        <dbReference type="ARBA" id="ARBA00003237"/>
    </source>
</evidence>
<dbReference type="CDD" id="cd01572">
    <property type="entry name" value="QPRTase"/>
    <property type="match status" value="1"/>
</dbReference>
<evidence type="ECO:0000313" key="14">
    <source>
        <dbReference type="EMBL" id="VAW89318.1"/>
    </source>
</evidence>
<evidence type="ECO:0000259" key="12">
    <source>
        <dbReference type="Pfam" id="PF01729"/>
    </source>
</evidence>
<dbReference type="EC" id="2.4.2.19" evidence="5"/>
<evidence type="ECO:0000256" key="9">
    <source>
        <dbReference type="ARBA" id="ARBA00033102"/>
    </source>
</evidence>
<dbReference type="SUPFAM" id="SSF51690">
    <property type="entry name" value="Nicotinate/Quinolinate PRTase C-terminal domain-like"/>
    <property type="match status" value="1"/>
</dbReference>
<evidence type="ECO:0000256" key="7">
    <source>
        <dbReference type="ARBA" id="ARBA00022676"/>
    </source>
</evidence>
<dbReference type="GO" id="GO:0009435">
    <property type="term" value="P:NAD+ biosynthetic process"/>
    <property type="evidence" value="ECO:0007669"/>
    <property type="project" value="UniProtKB-UniPathway"/>
</dbReference>
<dbReference type="PANTHER" id="PTHR32179:SF3">
    <property type="entry name" value="NICOTINATE-NUCLEOTIDE PYROPHOSPHORYLASE [CARBOXYLATING]"/>
    <property type="match status" value="1"/>
</dbReference>
<dbReference type="InterPro" id="IPR004393">
    <property type="entry name" value="NadC"/>
</dbReference>
<dbReference type="Gene3D" id="3.90.1170.20">
    <property type="entry name" value="Quinolinate phosphoribosyl transferase, N-terminal domain"/>
    <property type="match status" value="1"/>
</dbReference>
<keyword evidence="7 14" id="KW-0328">Glycosyltransferase</keyword>
<evidence type="ECO:0000259" key="13">
    <source>
        <dbReference type="Pfam" id="PF02749"/>
    </source>
</evidence>
<dbReference type="InterPro" id="IPR013785">
    <property type="entry name" value="Aldolase_TIM"/>
</dbReference>
<reference evidence="14" key="1">
    <citation type="submission" date="2018-06" db="EMBL/GenBank/DDBJ databases">
        <authorList>
            <person name="Zhirakovskaya E."/>
        </authorList>
    </citation>
    <scope>NUCLEOTIDE SEQUENCE</scope>
</reference>
<dbReference type="NCBIfam" id="TIGR00078">
    <property type="entry name" value="nadC"/>
    <property type="match status" value="1"/>
</dbReference>
<dbReference type="GO" id="GO:0004514">
    <property type="term" value="F:nicotinate-nucleotide diphosphorylase (carboxylating) activity"/>
    <property type="evidence" value="ECO:0007669"/>
    <property type="project" value="UniProtKB-EC"/>
</dbReference>
<comment type="catalytic activity">
    <reaction evidence="10">
        <text>nicotinate beta-D-ribonucleotide + CO2 + diphosphate = quinolinate + 5-phospho-alpha-D-ribose 1-diphosphate + 2 H(+)</text>
        <dbReference type="Rhea" id="RHEA:12733"/>
        <dbReference type="ChEBI" id="CHEBI:15378"/>
        <dbReference type="ChEBI" id="CHEBI:16526"/>
        <dbReference type="ChEBI" id="CHEBI:29959"/>
        <dbReference type="ChEBI" id="CHEBI:33019"/>
        <dbReference type="ChEBI" id="CHEBI:57502"/>
        <dbReference type="ChEBI" id="CHEBI:58017"/>
        <dbReference type="EC" id="2.4.2.19"/>
    </reaction>
</comment>
<name>A0A3B0Z7G2_9ZZZZ</name>
<feature type="domain" description="Quinolinate phosphoribosyl transferase N-terminal" evidence="13">
    <location>
        <begin position="26"/>
        <end position="110"/>
    </location>
</feature>
<evidence type="ECO:0000256" key="6">
    <source>
        <dbReference type="ARBA" id="ARBA00022642"/>
    </source>
</evidence>
<feature type="domain" description="Quinolinate phosphoribosyl transferase C-terminal" evidence="12">
    <location>
        <begin position="112"/>
        <end position="276"/>
    </location>
</feature>
<evidence type="ECO:0000256" key="5">
    <source>
        <dbReference type="ARBA" id="ARBA00011944"/>
    </source>
</evidence>
<dbReference type="FunFam" id="3.20.20.70:FF:000030">
    <property type="entry name" value="Nicotinate-nucleotide pyrophosphorylase, carboxylating"/>
    <property type="match status" value="1"/>
</dbReference>
<evidence type="ECO:0000256" key="4">
    <source>
        <dbReference type="ARBA" id="ARBA00011218"/>
    </source>
</evidence>
<dbReference type="SUPFAM" id="SSF54675">
    <property type="entry name" value="Nicotinate/Quinolinate PRTase N-terminal domain-like"/>
    <property type="match status" value="1"/>
</dbReference>
<dbReference type="Gene3D" id="3.20.20.70">
    <property type="entry name" value="Aldolase class I"/>
    <property type="match status" value="1"/>
</dbReference>
<dbReference type="InterPro" id="IPR002638">
    <property type="entry name" value="Quinolinate_PRibosylTrfase_C"/>
</dbReference>